<feature type="compositionally biased region" description="Basic and acidic residues" evidence="1">
    <location>
        <begin position="73"/>
        <end position="119"/>
    </location>
</feature>
<sequence>EAAQEQAPGLEAGSLRERLARILDRGIGRRKAEVGHEIGPEHGQGDIRARLGRILGRDVEQDQAELQSGASEPGHESRSIREKLHETLARTKQVMREEHGHEREEVLHRHKDRGDAHEL</sequence>
<organism evidence="2 3">
    <name type="scientific">Paracoccus salipaludis</name>
    <dbReference type="NCBI Taxonomy" id="2032623"/>
    <lineage>
        <taxon>Bacteria</taxon>
        <taxon>Pseudomonadati</taxon>
        <taxon>Pseudomonadota</taxon>
        <taxon>Alphaproteobacteria</taxon>
        <taxon>Rhodobacterales</taxon>
        <taxon>Paracoccaceae</taxon>
        <taxon>Paracoccus</taxon>
    </lineage>
</organism>
<dbReference type="AlphaFoldDB" id="A0A2A2GEM0"/>
<evidence type="ECO:0000313" key="3">
    <source>
        <dbReference type="Proteomes" id="UP000218023"/>
    </source>
</evidence>
<feature type="non-terminal residue" evidence="2">
    <location>
        <position position="1"/>
    </location>
</feature>
<name>A0A2A2GEM0_9RHOB</name>
<comment type="caution">
    <text evidence="2">The sequence shown here is derived from an EMBL/GenBank/DDBJ whole genome shotgun (WGS) entry which is preliminary data.</text>
</comment>
<proteinExistence type="predicted"/>
<gene>
    <name evidence="2" type="ORF">CK240_16295</name>
</gene>
<reference evidence="2 3" key="1">
    <citation type="submission" date="2017-09" db="EMBL/GenBank/DDBJ databases">
        <title>Paracoccus alkalisoli sp. nov., isolated from saline alkaline soil.</title>
        <authorList>
            <person name="Dong X."/>
            <person name="Zhang G."/>
        </authorList>
    </citation>
    <scope>NUCLEOTIDE SEQUENCE [LARGE SCALE GENOMIC DNA]</scope>
    <source>
        <strain evidence="2 3">WN007</strain>
    </source>
</reference>
<keyword evidence="3" id="KW-1185">Reference proteome</keyword>
<protein>
    <submittedName>
        <fullName evidence="2">Uncharacterized protein</fullName>
    </submittedName>
</protein>
<accession>A0A2A2GEM0</accession>
<dbReference type="EMBL" id="NSJZ01000028">
    <property type="protein sequence ID" value="PAU95961.1"/>
    <property type="molecule type" value="Genomic_DNA"/>
</dbReference>
<dbReference type="Proteomes" id="UP000218023">
    <property type="component" value="Unassembled WGS sequence"/>
</dbReference>
<feature type="region of interest" description="Disordered" evidence="1">
    <location>
        <begin position="58"/>
        <end position="119"/>
    </location>
</feature>
<evidence type="ECO:0000256" key="1">
    <source>
        <dbReference type="SAM" id="MobiDB-lite"/>
    </source>
</evidence>
<evidence type="ECO:0000313" key="2">
    <source>
        <dbReference type="EMBL" id="PAU95961.1"/>
    </source>
</evidence>
<dbReference type="RefSeq" id="WP_205957886.1">
    <property type="nucleotide sequence ID" value="NZ_NSJZ01000028.1"/>
</dbReference>